<evidence type="ECO:0000313" key="2">
    <source>
        <dbReference type="Proteomes" id="UP000008063"/>
    </source>
</evidence>
<dbReference type="AlphaFoldDB" id="F8QED8"/>
<dbReference type="HOGENOM" id="CLU_2689323_0_0_1"/>
<protein>
    <submittedName>
        <fullName evidence="1">Uncharacterized protein</fullName>
    </submittedName>
</protein>
<organism evidence="2">
    <name type="scientific">Serpula lacrymans var. lacrymans (strain S7.3)</name>
    <name type="common">Dry rot fungus</name>
    <dbReference type="NCBI Taxonomy" id="936435"/>
    <lineage>
        <taxon>Eukaryota</taxon>
        <taxon>Fungi</taxon>
        <taxon>Dikarya</taxon>
        <taxon>Basidiomycota</taxon>
        <taxon>Agaricomycotina</taxon>
        <taxon>Agaricomycetes</taxon>
        <taxon>Agaricomycetidae</taxon>
        <taxon>Boletales</taxon>
        <taxon>Coniophorineae</taxon>
        <taxon>Serpulaceae</taxon>
        <taxon>Serpula</taxon>
    </lineage>
</organism>
<proteinExistence type="predicted"/>
<evidence type="ECO:0000313" key="1">
    <source>
        <dbReference type="EMBL" id="EGN93513.1"/>
    </source>
</evidence>
<sequence>MFAKLCFKVQYFETISITPMTIFPQAKIDNSQLTFVVLDNVPRSQVVVTDPEGMDLPHAFKVQSLPLDVIQLFE</sequence>
<keyword evidence="2" id="KW-1185">Reference proteome</keyword>
<dbReference type="Proteomes" id="UP000008063">
    <property type="component" value="Unassembled WGS sequence"/>
</dbReference>
<dbReference type="EMBL" id="GL945492">
    <property type="protein sequence ID" value="EGN93513.1"/>
    <property type="molecule type" value="Genomic_DNA"/>
</dbReference>
<name>F8QED8_SERL3</name>
<gene>
    <name evidence="1" type="ORF">SERLA73DRAFT_189687</name>
</gene>
<reference evidence="2" key="1">
    <citation type="journal article" date="2011" name="Science">
        <title>The plant cell wall-decomposing machinery underlies the functional diversity of forest fungi.</title>
        <authorList>
            <person name="Eastwood D.C."/>
            <person name="Floudas D."/>
            <person name="Binder M."/>
            <person name="Majcherczyk A."/>
            <person name="Schneider P."/>
            <person name="Aerts A."/>
            <person name="Asiegbu F.O."/>
            <person name="Baker S.E."/>
            <person name="Barry K."/>
            <person name="Bendiksby M."/>
            <person name="Blumentritt M."/>
            <person name="Coutinho P.M."/>
            <person name="Cullen D."/>
            <person name="de Vries R.P."/>
            <person name="Gathman A."/>
            <person name="Goodell B."/>
            <person name="Henrissat B."/>
            <person name="Ihrmark K."/>
            <person name="Kauserud H."/>
            <person name="Kohler A."/>
            <person name="LaButti K."/>
            <person name="Lapidus A."/>
            <person name="Lavin J.L."/>
            <person name="Lee Y.-H."/>
            <person name="Lindquist E."/>
            <person name="Lilly W."/>
            <person name="Lucas S."/>
            <person name="Morin E."/>
            <person name="Murat C."/>
            <person name="Oguiza J.A."/>
            <person name="Park J."/>
            <person name="Pisabarro A.G."/>
            <person name="Riley R."/>
            <person name="Rosling A."/>
            <person name="Salamov A."/>
            <person name="Schmidt O."/>
            <person name="Schmutz J."/>
            <person name="Skrede I."/>
            <person name="Stenlid J."/>
            <person name="Wiebenga A."/>
            <person name="Xie X."/>
            <person name="Kuees U."/>
            <person name="Hibbett D.S."/>
            <person name="Hoffmeister D."/>
            <person name="Hoegberg N."/>
            <person name="Martin F."/>
            <person name="Grigoriev I.V."/>
            <person name="Watkinson S.C."/>
        </authorList>
    </citation>
    <scope>NUCLEOTIDE SEQUENCE [LARGE SCALE GENOMIC DNA]</scope>
    <source>
        <strain evidence="2">strain S7.3</strain>
    </source>
</reference>
<dbReference type="InParanoid" id="F8QED8"/>
<accession>F8QED8</accession>